<evidence type="ECO:0000256" key="5">
    <source>
        <dbReference type="RuleBase" id="RU000660"/>
    </source>
</evidence>
<dbReference type="HAMAP" id="MF_01368">
    <property type="entry name" value="Ribosomal_bL17"/>
    <property type="match status" value="1"/>
</dbReference>
<comment type="subunit">
    <text evidence="4">Part of the 50S ribosomal subunit. Contacts protein L32.</text>
</comment>
<keyword evidence="2 4" id="KW-0689">Ribosomal protein</keyword>
<evidence type="ECO:0000256" key="4">
    <source>
        <dbReference type="HAMAP-Rule" id="MF_01368"/>
    </source>
</evidence>
<evidence type="ECO:0000256" key="3">
    <source>
        <dbReference type="ARBA" id="ARBA00023274"/>
    </source>
</evidence>
<dbReference type="PANTHER" id="PTHR14413">
    <property type="entry name" value="RIBOSOMAL PROTEIN L17"/>
    <property type="match status" value="1"/>
</dbReference>
<evidence type="ECO:0000256" key="2">
    <source>
        <dbReference type="ARBA" id="ARBA00022980"/>
    </source>
</evidence>
<dbReference type="EMBL" id="CP053540">
    <property type="protein sequence ID" value="WOB42953.1"/>
    <property type="molecule type" value="Genomic_DNA"/>
</dbReference>
<dbReference type="GO" id="GO:0006412">
    <property type="term" value="P:translation"/>
    <property type="evidence" value="ECO:0007669"/>
    <property type="project" value="UniProtKB-UniRule"/>
</dbReference>
<dbReference type="NCBIfam" id="TIGR00059">
    <property type="entry name" value="L17"/>
    <property type="match status" value="1"/>
</dbReference>
<proteinExistence type="inferred from homology"/>
<sequence>MRHRRRVPQLGKPADQRRALLRALTTELIRHGRITTTKVRAKAVRSEAERMITLAKDGSLAARREALGYLYDKQLVHALFEGAKERYGDRNGGYTRIQRTVSRRGDNAEMAIIELT</sequence>
<dbReference type="GO" id="GO:0003735">
    <property type="term" value="F:structural constituent of ribosome"/>
    <property type="evidence" value="ECO:0007669"/>
    <property type="project" value="InterPro"/>
</dbReference>
<dbReference type="RefSeq" id="WP_277772171.1">
    <property type="nucleotide sequence ID" value="NZ_CP053540.1"/>
</dbReference>
<dbReference type="InterPro" id="IPR000456">
    <property type="entry name" value="Ribosomal_bL17"/>
</dbReference>
<dbReference type="KEGG" id="tog:HNI00_07155"/>
<evidence type="ECO:0000256" key="1">
    <source>
        <dbReference type="ARBA" id="ARBA00008777"/>
    </source>
</evidence>
<dbReference type="Pfam" id="PF01196">
    <property type="entry name" value="Ribosomal_L17"/>
    <property type="match status" value="1"/>
</dbReference>
<dbReference type="SUPFAM" id="SSF64263">
    <property type="entry name" value="Prokaryotic ribosomal protein L17"/>
    <property type="match status" value="1"/>
</dbReference>
<protein>
    <recommendedName>
        <fullName evidence="4">Large ribosomal subunit protein bL17</fullName>
    </recommendedName>
</protein>
<dbReference type="Gene3D" id="3.90.1030.10">
    <property type="entry name" value="Ribosomal protein L17"/>
    <property type="match status" value="1"/>
</dbReference>
<dbReference type="FunFam" id="3.90.1030.10:FF:000001">
    <property type="entry name" value="50S ribosomal protein L17"/>
    <property type="match status" value="1"/>
</dbReference>
<dbReference type="AlphaFoldDB" id="A0AA96Y896"/>
<dbReference type="InterPro" id="IPR036373">
    <property type="entry name" value="Ribosomal_bL17_sf"/>
</dbReference>
<keyword evidence="3 4" id="KW-0687">Ribonucleoprotein</keyword>
<evidence type="ECO:0000313" key="6">
    <source>
        <dbReference type="EMBL" id="WOB42953.1"/>
    </source>
</evidence>
<reference evidence="6" key="1">
    <citation type="submission" date="2020-05" db="EMBL/GenBank/DDBJ databases">
        <authorList>
            <person name="Zhu T."/>
            <person name="Keshari N."/>
            <person name="Lu X."/>
        </authorList>
    </citation>
    <scope>NUCLEOTIDE SEQUENCE</scope>
    <source>
        <strain evidence="6">NK1-22</strain>
    </source>
</reference>
<dbReference type="PROSITE" id="PS01167">
    <property type="entry name" value="RIBOSOMAL_L17"/>
    <property type="match status" value="1"/>
</dbReference>
<gene>
    <name evidence="4 6" type="primary">rplQ</name>
    <name evidence="4" type="synonym">rpl17</name>
    <name evidence="6" type="ORF">HNI00_07155</name>
</gene>
<dbReference type="InterPro" id="IPR047859">
    <property type="entry name" value="Ribosomal_bL17_CS"/>
</dbReference>
<dbReference type="PANTHER" id="PTHR14413:SF16">
    <property type="entry name" value="LARGE RIBOSOMAL SUBUNIT PROTEIN BL17M"/>
    <property type="match status" value="1"/>
</dbReference>
<accession>A0AA96Y896</accession>
<organism evidence="6">
    <name type="scientific">Thermoleptolyngbya oregonensis NK1-22</name>
    <dbReference type="NCBI Taxonomy" id="2547457"/>
    <lineage>
        <taxon>Bacteria</taxon>
        <taxon>Bacillati</taxon>
        <taxon>Cyanobacteriota</taxon>
        <taxon>Cyanophyceae</taxon>
        <taxon>Oculatellales</taxon>
        <taxon>Oculatellaceae</taxon>
        <taxon>Thermoleptolyngbya</taxon>
    </lineage>
</organism>
<comment type="similarity">
    <text evidence="1 4 5">Belongs to the bacterial ribosomal protein bL17 family.</text>
</comment>
<name>A0AA96Y896_9CYAN</name>
<dbReference type="GO" id="GO:0022625">
    <property type="term" value="C:cytosolic large ribosomal subunit"/>
    <property type="evidence" value="ECO:0007669"/>
    <property type="project" value="TreeGrafter"/>
</dbReference>